<organism evidence="1 2">
    <name type="scientific">Solanum pinnatisectum</name>
    <name type="common">tansyleaf nightshade</name>
    <dbReference type="NCBI Taxonomy" id="50273"/>
    <lineage>
        <taxon>Eukaryota</taxon>
        <taxon>Viridiplantae</taxon>
        <taxon>Streptophyta</taxon>
        <taxon>Embryophyta</taxon>
        <taxon>Tracheophyta</taxon>
        <taxon>Spermatophyta</taxon>
        <taxon>Magnoliopsida</taxon>
        <taxon>eudicotyledons</taxon>
        <taxon>Gunneridae</taxon>
        <taxon>Pentapetalae</taxon>
        <taxon>asterids</taxon>
        <taxon>lamiids</taxon>
        <taxon>Solanales</taxon>
        <taxon>Solanaceae</taxon>
        <taxon>Solanoideae</taxon>
        <taxon>Solaneae</taxon>
        <taxon>Solanum</taxon>
    </lineage>
</organism>
<dbReference type="Proteomes" id="UP001311915">
    <property type="component" value="Unassembled WGS sequence"/>
</dbReference>
<dbReference type="InterPro" id="IPR021109">
    <property type="entry name" value="Peptidase_aspartic_dom_sf"/>
</dbReference>
<dbReference type="CDD" id="cd00303">
    <property type="entry name" value="retropepsin_like"/>
    <property type="match status" value="1"/>
</dbReference>
<dbReference type="PANTHER" id="PTHR33067">
    <property type="entry name" value="RNA-DIRECTED DNA POLYMERASE-RELATED"/>
    <property type="match status" value="1"/>
</dbReference>
<evidence type="ECO:0000313" key="1">
    <source>
        <dbReference type="EMBL" id="KAK4713395.1"/>
    </source>
</evidence>
<dbReference type="AlphaFoldDB" id="A0AAV9KIX8"/>
<protein>
    <submittedName>
        <fullName evidence="1">Uncharacterized protein</fullName>
    </submittedName>
</protein>
<accession>A0AAV9KIX8</accession>
<dbReference type="Gene3D" id="2.40.70.10">
    <property type="entry name" value="Acid Proteases"/>
    <property type="match status" value="1"/>
</dbReference>
<keyword evidence="2" id="KW-1185">Reference proteome</keyword>
<gene>
    <name evidence="1" type="ORF">R3W88_019302</name>
</gene>
<dbReference type="EMBL" id="JAWPEI010000010">
    <property type="protein sequence ID" value="KAK4713395.1"/>
    <property type="molecule type" value="Genomic_DNA"/>
</dbReference>
<reference evidence="1 2" key="1">
    <citation type="submission" date="2023-10" db="EMBL/GenBank/DDBJ databases">
        <title>Genome-Wide Identification Analysis in wild type Solanum Pinnatisectum Reveals Some Genes Defensing Phytophthora Infestans.</title>
        <authorList>
            <person name="Sun C."/>
        </authorList>
    </citation>
    <scope>NUCLEOTIDE SEQUENCE [LARGE SCALE GENOMIC DNA]</scope>
    <source>
        <strain evidence="1">LQN</strain>
        <tissue evidence="1">Leaf</tissue>
    </source>
</reference>
<sequence length="117" mass="12902">MANNRRLIKYEMVALTEECNSRIHNRLPNNLKGPGSFTVKITIGQSIHAWGLCDLGASINLIPSSLYQKIGLGSPKPTTVMLQLTDRSIAKLEGVVEDVLVQVGSLIFPMDFVVFNF</sequence>
<proteinExistence type="predicted"/>
<dbReference type="PANTHER" id="PTHR33067:SF39">
    <property type="entry name" value="TRANSCRIPTION FACTOR INTERACTOR AND REGULATOR CCHC(ZN) FAMILY"/>
    <property type="match status" value="1"/>
</dbReference>
<name>A0AAV9KIX8_9SOLN</name>
<evidence type="ECO:0000313" key="2">
    <source>
        <dbReference type="Proteomes" id="UP001311915"/>
    </source>
</evidence>
<comment type="caution">
    <text evidence="1">The sequence shown here is derived from an EMBL/GenBank/DDBJ whole genome shotgun (WGS) entry which is preliminary data.</text>
</comment>